<evidence type="ECO:0000313" key="3">
    <source>
        <dbReference type="Proteomes" id="UP001358417"/>
    </source>
</evidence>
<proteinExistence type="predicted"/>
<name>A0AAV9N9U4_9EURO</name>
<keyword evidence="1" id="KW-1133">Transmembrane helix</keyword>
<comment type="caution">
    <text evidence="2">The sequence shown here is derived from an EMBL/GenBank/DDBJ whole genome shotgun (WGS) entry which is preliminary data.</text>
</comment>
<dbReference type="RefSeq" id="XP_064704747.1">
    <property type="nucleotide sequence ID" value="XM_064847635.1"/>
</dbReference>
<evidence type="ECO:0000313" key="2">
    <source>
        <dbReference type="EMBL" id="KAK5049937.1"/>
    </source>
</evidence>
<keyword evidence="1" id="KW-0812">Transmembrane</keyword>
<gene>
    <name evidence="2" type="ORF">LTR84_004056</name>
</gene>
<dbReference type="AlphaFoldDB" id="A0AAV9N9U4"/>
<reference evidence="2 3" key="1">
    <citation type="submission" date="2023-08" db="EMBL/GenBank/DDBJ databases">
        <title>Black Yeasts Isolated from many extreme environments.</title>
        <authorList>
            <person name="Coleine C."/>
            <person name="Stajich J.E."/>
            <person name="Selbmann L."/>
        </authorList>
    </citation>
    <scope>NUCLEOTIDE SEQUENCE [LARGE SCALE GENOMIC DNA]</scope>
    <source>
        <strain evidence="2 3">CCFEE 5792</strain>
    </source>
</reference>
<feature type="transmembrane region" description="Helical" evidence="1">
    <location>
        <begin position="52"/>
        <end position="74"/>
    </location>
</feature>
<accession>A0AAV9N9U4</accession>
<dbReference type="GeneID" id="89972235"/>
<keyword evidence="3" id="KW-1185">Reference proteome</keyword>
<evidence type="ECO:0008006" key="4">
    <source>
        <dbReference type="Google" id="ProtNLM"/>
    </source>
</evidence>
<protein>
    <recommendedName>
        <fullName evidence="4">Transcription factor domain-containing protein</fullName>
    </recommendedName>
</protein>
<evidence type="ECO:0000256" key="1">
    <source>
        <dbReference type="SAM" id="Phobius"/>
    </source>
</evidence>
<dbReference type="InterPro" id="IPR021858">
    <property type="entry name" value="Fun_TF"/>
</dbReference>
<dbReference type="Proteomes" id="UP001358417">
    <property type="component" value="Unassembled WGS sequence"/>
</dbReference>
<organism evidence="2 3">
    <name type="scientific">Exophiala bonariae</name>
    <dbReference type="NCBI Taxonomy" id="1690606"/>
    <lineage>
        <taxon>Eukaryota</taxon>
        <taxon>Fungi</taxon>
        <taxon>Dikarya</taxon>
        <taxon>Ascomycota</taxon>
        <taxon>Pezizomycotina</taxon>
        <taxon>Eurotiomycetes</taxon>
        <taxon>Chaetothyriomycetidae</taxon>
        <taxon>Chaetothyriales</taxon>
        <taxon>Herpotrichiellaceae</taxon>
        <taxon>Exophiala</taxon>
    </lineage>
</organism>
<dbReference type="EMBL" id="JAVRRD010000018">
    <property type="protein sequence ID" value="KAK5049937.1"/>
    <property type="molecule type" value="Genomic_DNA"/>
</dbReference>
<keyword evidence="1" id="KW-0472">Membrane</keyword>
<sequence length="325" mass="37055">MDGKAPEKALANTDHHFLIGAMAYWEACMAFVVDQPKNVVQYLYPFSRPTEITYIHMFAGISLPLFVTLARVGICVRQNKVLRNMAALGWRDKDAYQSFASEVLQDAVALEQWAVDYHLPADETFDTKSLGSSTYHQLKAFAHMCKFSILLELLRNFPSLLDSEVDHAKPSQTNNLSVSQTTRLDRWYFDLSGAILKHAKDIPEGSTCGLYQTILLIICGSVLRPSKDTRTSFPKDMRANEKLEAQVLSTLARQDELDERRAFVRRRLQTNCASFGLRQVYSRAELLLEDVWREFDSGSNEADNLPSNRHWIDVMTELKLETFFG</sequence>
<dbReference type="Pfam" id="PF11951">
    <property type="entry name" value="Fungal_trans_2"/>
    <property type="match status" value="1"/>
</dbReference>